<evidence type="ECO:0000259" key="3">
    <source>
        <dbReference type="Pfam" id="PF07859"/>
    </source>
</evidence>
<feature type="domain" description="Alpha/beta hydrolase fold-3" evidence="3">
    <location>
        <begin position="78"/>
        <end position="285"/>
    </location>
</feature>
<reference evidence="4 5" key="1">
    <citation type="submission" date="2019-01" db="EMBL/GenBank/DDBJ databases">
        <title>Ktedonosporobacter rubrisoli SCAWS-G2.</title>
        <authorList>
            <person name="Huang Y."/>
            <person name="Yan B."/>
        </authorList>
    </citation>
    <scope>NUCLEOTIDE SEQUENCE [LARGE SCALE GENOMIC DNA]</scope>
    <source>
        <strain evidence="4 5">SCAWS-G2</strain>
    </source>
</reference>
<dbReference type="FunFam" id="3.40.50.1820:FF:000089">
    <property type="entry name" value="Alpha/beta hydrolase"/>
    <property type="match status" value="1"/>
</dbReference>
<evidence type="ECO:0000313" key="5">
    <source>
        <dbReference type="Proteomes" id="UP000290365"/>
    </source>
</evidence>
<evidence type="ECO:0000313" key="4">
    <source>
        <dbReference type="EMBL" id="QBD80691.1"/>
    </source>
</evidence>
<dbReference type="Proteomes" id="UP000290365">
    <property type="component" value="Chromosome"/>
</dbReference>
<accession>A0A4V0YZS0</accession>
<dbReference type="InterPro" id="IPR050300">
    <property type="entry name" value="GDXG_lipolytic_enzyme"/>
</dbReference>
<keyword evidence="5" id="KW-1185">Reference proteome</keyword>
<dbReference type="OrthoDB" id="9815425at2"/>
<dbReference type="KEGG" id="kbs:EPA93_33850"/>
<keyword evidence="2 4" id="KW-0378">Hydrolase</keyword>
<dbReference type="PANTHER" id="PTHR48081:SF8">
    <property type="entry name" value="ALPHA_BETA HYDROLASE FOLD-3 DOMAIN-CONTAINING PROTEIN-RELATED"/>
    <property type="match status" value="1"/>
</dbReference>
<dbReference type="GO" id="GO:0016787">
    <property type="term" value="F:hydrolase activity"/>
    <property type="evidence" value="ECO:0007669"/>
    <property type="project" value="UniProtKB-KW"/>
</dbReference>
<sequence>MPLDPEVANLLQAVNASPGPPLHTLSLEAMRQAMDEVDEMGGETGQLASVTDRTIPLPGADLPLRLYTPLGEGPFPILLFIHGGCWIAGSIAGYDKFCRHLAVESGCLVASVGYRLAPEQPFPAGLEDCYAAAVWLTEHAASLQGDATRLAIGGDSSGGNLATVVTMLARERQGPKFRYQVLLQPITDYYRPGTASYEEFAEGYVSSKELYALAWRLYVPDEAKAIAPYASPLRAENLADLPPALIVTAEYDMLRDEGESYARCLQEAGVPVVLKRYDGMIHPFMRLAGVLRQGKAAMRFVGEQLRAALKS</sequence>
<dbReference type="Gene3D" id="3.40.50.1820">
    <property type="entry name" value="alpha/beta hydrolase"/>
    <property type="match status" value="1"/>
</dbReference>
<dbReference type="InterPro" id="IPR013094">
    <property type="entry name" value="AB_hydrolase_3"/>
</dbReference>
<comment type="similarity">
    <text evidence="1">Belongs to the 'GDXG' lipolytic enzyme family.</text>
</comment>
<dbReference type="Pfam" id="PF07859">
    <property type="entry name" value="Abhydrolase_3"/>
    <property type="match status" value="1"/>
</dbReference>
<dbReference type="AlphaFoldDB" id="A0A4V0YZS0"/>
<organism evidence="4 5">
    <name type="scientific">Ktedonosporobacter rubrisoli</name>
    <dbReference type="NCBI Taxonomy" id="2509675"/>
    <lineage>
        <taxon>Bacteria</taxon>
        <taxon>Bacillati</taxon>
        <taxon>Chloroflexota</taxon>
        <taxon>Ktedonobacteria</taxon>
        <taxon>Ktedonobacterales</taxon>
        <taxon>Ktedonosporobacteraceae</taxon>
        <taxon>Ktedonosporobacter</taxon>
    </lineage>
</organism>
<dbReference type="InterPro" id="IPR029058">
    <property type="entry name" value="AB_hydrolase_fold"/>
</dbReference>
<dbReference type="RefSeq" id="WP_129891753.1">
    <property type="nucleotide sequence ID" value="NZ_CP035758.1"/>
</dbReference>
<evidence type="ECO:0000256" key="2">
    <source>
        <dbReference type="ARBA" id="ARBA00022801"/>
    </source>
</evidence>
<proteinExistence type="inferred from homology"/>
<dbReference type="SUPFAM" id="SSF53474">
    <property type="entry name" value="alpha/beta-Hydrolases"/>
    <property type="match status" value="1"/>
</dbReference>
<name>A0A4V0YZS0_KTERU</name>
<dbReference type="EMBL" id="CP035758">
    <property type="protein sequence ID" value="QBD80691.1"/>
    <property type="molecule type" value="Genomic_DNA"/>
</dbReference>
<dbReference type="PANTHER" id="PTHR48081">
    <property type="entry name" value="AB HYDROLASE SUPERFAMILY PROTEIN C4A8.06C"/>
    <property type="match status" value="1"/>
</dbReference>
<gene>
    <name evidence="4" type="ORF">EPA93_33850</name>
</gene>
<protein>
    <submittedName>
        <fullName evidence="4">Alpha/beta hydrolase</fullName>
    </submittedName>
</protein>
<evidence type="ECO:0000256" key="1">
    <source>
        <dbReference type="ARBA" id="ARBA00010515"/>
    </source>
</evidence>